<dbReference type="SUPFAM" id="SSF55874">
    <property type="entry name" value="ATPase domain of HSP90 chaperone/DNA topoisomerase II/histidine kinase"/>
    <property type="match status" value="1"/>
</dbReference>
<dbReference type="PRINTS" id="PR00344">
    <property type="entry name" value="BCTRLSENSOR"/>
</dbReference>
<name>A0A9D7SXF4_9BACT</name>
<dbReference type="PANTHER" id="PTHR45453">
    <property type="entry name" value="PHOSPHATE REGULON SENSOR PROTEIN PHOR"/>
    <property type="match status" value="1"/>
</dbReference>
<comment type="catalytic activity">
    <reaction evidence="1">
        <text>ATP + protein L-histidine = ADP + protein N-phospho-L-histidine.</text>
        <dbReference type="EC" id="2.7.13.3"/>
    </reaction>
</comment>
<dbReference type="PROSITE" id="PS50109">
    <property type="entry name" value="HIS_KIN"/>
    <property type="match status" value="1"/>
</dbReference>
<dbReference type="InterPro" id="IPR004358">
    <property type="entry name" value="Sig_transdc_His_kin-like_C"/>
</dbReference>
<accession>A0A9D7SXF4</accession>
<evidence type="ECO:0000256" key="5">
    <source>
        <dbReference type="ARBA" id="ARBA00022777"/>
    </source>
</evidence>
<dbReference type="InterPro" id="IPR005467">
    <property type="entry name" value="His_kinase_dom"/>
</dbReference>
<evidence type="ECO:0000256" key="1">
    <source>
        <dbReference type="ARBA" id="ARBA00000085"/>
    </source>
</evidence>
<dbReference type="SMART" id="SM00387">
    <property type="entry name" value="HATPase_c"/>
    <property type="match status" value="1"/>
</dbReference>
<organism evidence="9 10">
    <name type="scientific">Candidatus Opimibacter skivensis</name>
    <dbReference type="NCBI Taxonomy" id="2982028"/>
    <lineage>
        <taxon>Bacteria</taxon>
        <taxon>Pseudomonadati</taxon>
        <taxon>Bacteroidota</taxon>
        <taxon>Saprospiria</taxon>
        <taxon>Saprospirales</taxon>
        <taxon>Saprospiraceae</taxon>
        <taxon>Candidatus Opimibacter</taxon>
    </lineage>
</organism>
<keyword evidence="5 9" id="KW-0418">Kinase</keyword>
<dbReference type="EC" id="2.7.13.3" evidence="2"/>
<dbReference type="GO" id="GO:0004721">
    <property type="term" value="F:phosphoprotein phosphatase activity"/>
    <property type="evidence" value="ECO:0007669"/>
    <property type="project" value="TreeGrafter"/>
</dbReference>
<evidence type="ECO:0000313" key="9">
    <source>
        <dbReference type="EMBL" id="MBK9984872.1"/>
    </source>
</evidence>
<feature type="transmembrane region" description="Helical" evidence="7">
    <location>
        <begin position="7"/>
        <end position="28"/>
    </location>
</feature>
<keyword evidence="7" id="KW-0812">Transmembrane</keyword>
<dbReference type="Pfam" id="PF00512">
    <property type="entry name" value="HisKA"/>
    <property type="match status" value="1"/>
</dbReference>
<dbReference type="GO" id="GO:0005886">
    <property type="term" value="C:plasma membrane"/>
    <property type="evidence" value="ECO:0007669"/>
    <property type="project" value="TreeGrafter"/>
</dbReference>
<dbReference type="EMBL" id="JADKGY010000032">
    <property type="protein sequence ID" value="MBK9984872.1"/>
    <property type="molecule type" value="Genomic_DNA"/>
</dbReference>
<keyword evidence="4" id="KW-0808">Transferase</keyword>
<dbReference type="CDD" id="cd00082">
    <property type="entry name" value="HisKA"/>
    <property type="match status" value="1"/>
</dbReference>
<keyword evidence="7" id="KW-0472">Membrane</keyword>
<dbReference type="Gene3D" id="1.10.287.130">
    <property type="match status" value="1"/>
</dbReference>
<keyword evidence="6" id="KW-0902">Two-component regulatory system</keyword>
<evidence type="ECO:0000313" key="10">
    <source>
        <dbReference type="Proteomes" id="UP000808337"/>
    </source>
</evidence>
<dbReference type="InterPro" id="IPR003594">
    <property type="entry name" value="HATPase_dom"/>
</dbReference>
<dbReference type="InterPro" id="IPR003661">
    <property type="entry name" value="HisK_dim/P_dom"/>
</dbReference>
<dbReference type="InterPro" id="IPR050351">
    <property type="entry name" value="BphY/WalK/GraS-like"/>
</dbReference>
<sequence length="427" mass="48739">MRNSNIRLVIVLGAIAILSIIAMQSYWLSQQRSHESQSFHQTTMIALRKVAQKLADFNNSTLPQGEFIKRLTPNYYIINFNDKIDAMALEHFLLEEFSSVNGYSEFEYGIYDCTNDEIVYGNHCNLIDPDKPVTTDAKLLKYEEFKSYGSTYFGVKFPSRDENLTASSSLTWTLALIAALTVAFFAYAMWVILSQRRYSEMQRDFINNMTHEFKTPLTSIQLSSDFLSKQHVIQDDARLSRYTELIRSQYQRLNTQVEKLLNIARLESGEFKLKPEKINMHTLIDEVLDSKAAEAGIEGRVFNRIYQAKHIEVEGDRTHLGNVINNLIDNAVKYSPADKPIDIITEDEGHHLSISIVDRGIGIAPAHQKHLFNKFYRVPSGNVHDIKGFGLGLHYVKKILQMHKGNIMVESALGKGSRFSFNLPIKA</sequence>
<dbReference type="InterPro" id="IPR036890">
    <property type="entry name" value="HATPase_C_sf"/>
</dbReference>
<evidence type="ECO:0000256" key="7">
    <source>
        <dbReference type="SAM" id="Phobius"/>
    </source>
</evidence>
<feature type="transmembrane region" description="Helical" evidence="7">
    <location>
        <begin position="170"/>
        <end position="193"/>
    </location>
</feature>
<gene>
    <name evidence="9" type="ORF">IPP15_21340</name>
</gene>
<dbReference type="SMART" id="SM00388">
    <property type="entry name" value="HisKA"/>
    <property type="match status" value="1"/>
</dbReference>
<evidence type="ECO:0000256" key="3">
    <source>
        <dbReference type="ARBA" id="ARBA00022553"/>
    </source>
</evidence>
<keyword evidence="7" id="KW-1133">Transmembrane helix</keyword>
<reference evidence="9 10" key="1">
    <citation type="submission" date="2020-10" db="EMBL/GenBank/DDBJ databases">
        <title>Connecting structure to function with the recovery of over 1000 high-quality activated sludge metagenome-assembled genomes encoding full-length rRNA genes using long-read sequencing.</title>
        <authorList>
            <person name="Singleton C.M."/>
            <person name="Petriglieri F."/>
            <person name="Kristensen J.M."/>
            <person name="Kirkegaard R.H."/>
            <person name="Michaelsen T.Y."/>
            <person name="Andersen M.H."/>
            <person name="Karst S.M."/>
            <person name="Dueholm M.S."/>
            <person name="Nielsen P.H."/>
            <person name="Albertsen M."/>
        </authorList>
    </citation>
    <scope>NUCLEOTIDE SEQUENCE [LARGE SCALE GENOMIC DNA]</scope>
    <source>
        <strain evidence="9">Ribe_18-Q3-R11-54_MAXAC.273</strain>
    </source>
</reference>
<evidence type="ECO:0000256" key="6">
    <source>
        <dbReference type="ARBA" id="ARBA00023012"/>
    </source>
</evidence>
<evidence type="ECO:0000259" key="8">
    <source>
        <dbReference type="PROSITE" id="PS50109"/>
    </source>
</evidence>
<dbReference type="InterPro" id="IPR036097">
    <property type="entry name" value="HisK_dim/P_sf"/>
</dbReference>
<dbReference type="Gene3D" id="3.30.565.10">
    <property type="entry name" value="Histidine kinase-like ATPase, C-terminal domain"/>
    <property type="match status" value="1"/>
</dbReference>
<comment type="caution">
    <text evidence="9">The sequence shown here is derived from an EMBL/GenBank/DDBJ whole genome shotgun (WGS) entry which is preliminary data.</text>
</comment>
<dbReference type="CDD" id="cd00075">
    <property type="entry name" value="HATPase"/>
    <property type="match status" value="1"/>
</dbReference>
<dbReference type="Pfam" id="PF02518">
    <property type="entry name" value="HATPase_c"/>
    <property type="match status" value="1"/>
</dbReference>
<keyword evidence="3" id="KW-0597">Phosphoprotein</keyword>
<dbReference type="FunFam" id="3.30.565.10:FF:000006">
    <property type="entry name" value="Sensor histidine kinase WalK"/>
    <property type="match status" value="1"/>
</dbReference>
<dbReference type="Proteomes" id="UP000808337">
    <property type="component" value="Unassembled WGS sequence"/>
</dbReference>
<evidence type="ECO:0000256" key="4">
    <source>
        <dbReference type="ARBA" id="ARBA00022679"/>
    </source>
</evidence>
<dbReference type="PANTHER" id="PTHR45453:SF1">
    <property type="entry name" value="PHOSPHATE REGULON SENSOR PROTEIN PHOR"/>
    <property type="match status" value="1"/>
</dbReference>
<protein>
    <recommendedName>
        <fullName evidence="2">histidine kinase</fullName>
        <ecNumber evidence="2">2.7.13.3</ecNumber>
    </recommendedName>
</protein>
<dbReference type="GO" id="GO:0000155">
    <property type="term" value="F:phosphorelay sensor kinase activity"/>
    <property type="evidence" value="ECO:0007669"/>
    <property type="project" value="InterPro"/>
</dbReference>
<dbReference type="GO" id="GO:0016036">
    <property type="term" value="P:cellular response to phosphate starvation"/>
    <property type="evidence" value="ECO:0007669"/>
    <property type="project" value="TreeGrafter"/>
</dbReference>
<evidence type="ECO:0000256" key="2">
    <source>
        <dbReference type="ARBA" id="ARBA00012438"/>
    </source>
</evidence>
<proteinExistence type="predicted"/>
<dbReference type="SUPFAM" id="SSF47384">
    <property type="entry name" value="Homodimeric domain of signal transducing histidine kinase"/>
    <property type="match status" value="1"/>
</dbReference>
<feature type="domain" description="Histidine kinase" evidence="8">
    <location>
        <begin position="208"/>
        <end position="427"/>
    </location>
</feature>
<dbReference type="AlphaFoldDB" id="A0A9D7SXF4"/>